<organism evidence="1 2">
    <name type="scientific">Gaiella occulta</name>
    <dbReference type="NCBI Taxonomy" id="1002870"/>
    <lineage>
        <taxon>Bacteria</taxon>
        <taxon>Bacillati</taxon>
        <taxon>Actinomycetota</taxon>
        <taxon>Thermoleophilia</taxon>
        <taxon>Gaiellales</taxon>
        <taxon>Gaiellaceae</taxon>
        <taxon>Gaiella</taxon>
    </lineage>
</organism>
<dbReference type="AlphaFoldDB" id="A0A7M2Z1L9"/>
<proteinExistence type="predicted"/>
<dbReference type="Proteomes" id="UP000254134">
    <property type="component" value="Unassembled WGS sequence"/>
</dbReference>
<reference evidence="2" key="2">
    <citation type="journal article" date="2019" name="MicrobiologyOpen">
        <title>High-quality draft genome sequence of Gaiella occulta isolated from a 150 meter deep mineral water borehole and comparison with the genome sequences of other deep-branching lineages of the phylum Actinobacteria.</title>
        <authorList>
            <person name="Severino R."/>
            <person name="Froufe H.J.C."/>
            <person name="Barroso C."/>
            <person name="Albuquerque L."/>
            <person name="Lobo-da-Cunha A."/>
            <person name="da Costa M.S."/>
            <person name="Egas C."/>
        </authorList>
    </citation>
    <scope>NUCLEOTIDE SEQUENCE [LARGE SCALE GENOMIC DNA]</scope>
    <source>
        <strain evidence="2">F2-233</strain>
    </source>
</reference>
<reference evidence="1 2" key="1">
    <citation type="submission" date="2018-07" db="EMBL/GenBank/DDBJ databases">
        <title>High-quality-draft genome sequence of Gaiella occulta.</title>
        <authorList>
            <person name="Severino R."/>
            <person name="Froufe H.J.C."/>
            <person name="Rainey F.A."/>
            <person name="Barroso C."/>
            <person name="Albuquerque L."/>
            <person name="Lobo-Da-Cunha A."/>
            <person name="Da Costa M.S."/>
            <person name="Egas C."/>
        </authorList>
    </citation>
    <scope>NUCLEOTIDE SEQUENCE [LARGE SCALE GENOMIC DNA]</scope>
    <source>
        <strain evidence="1 2">F2-233</strain>
    </source>
</reference>
<comment type="caution">
    <text evidence="1">The sequence shown here is derived from an EMBL/GenBank/DDBJ whole genome shotgun (WGS) entry which is preliminary data.</text>
</comment>
<dbReference type="EMBL" id="QQZY01000001">
    <property type="protein sequence ID" value="RDI75674.1"/>
    <property type="molecule type" value="Genomic_DNA"/>
</dbReference>
<accession>A0A7M2Z1L9</accession>
<evidence type="ECO:0000313" key="2">
    <source>
        <dbReference type="Proteomes" id="UP000254134"/>
    </source>
</evidence>
<gene>
    <name evidence="1" type="ORF">Gocc_0093</name>
</gene>
<keyword evidence="2" id="KW-1185">Reference proteome</keyword>
<protein>
    <submittedName>
        <fullName evidence="1">Uncharacterized protein</fullName>
    </submittedName>
</protein>
<name>A0A7M2Z1L9_9ACTN</name>
<evidence type="ECO:0000313" key="1">
    <source>
        <dbReference type="EMBL" id="RDI75674.1"/>
    </source>
</evidence>
<sequence length="101" mass="11305">MSVTEKARQRTRVRLPTDVTRPFEVYVNGVPQQEGPDFVVRDGSLVFDRQMRVEGRLGLVRWASIALGIAGSYGQNDSVDVVYERDGRRVVAAKLPVEPCD</sequence>